<comment type="caution">
    <text evidence="2">The sequence shown here is derived from an EMBL/GenBank/DDBJ whole genome shotgun (WGS) entry which is preliminary data.</text>
</comment>
<keyword evidence="3" id="KW-1185">Reference proteome</keyword>
<feature type="compositionally biased region" description="Basic residues" evidence="1">
    <location>
        <begin position="145"/>
        <end position="154"/>
    </location>
</feature>
<dbReference type="EMBL" id="JBJJXI010000121">
    <property type="protein sequence ID" value="KAL3390181.1"/>
    <property type="molecule type" value="Genomic_DNA"/>
</dbReference>
<proteinExistence type="predicted"/>
<evidence type="ECO:0000313" key="3">
    <source>
        <dbReference type="Proteomes" id="UP001627154"/>
    </source>
</evidence>
<feature type="compositionally biased region" description="Gly residues" evidence="1">
    <location>
        <begin position="1"/>
        <end position="14"/>
    </location>
</feature>
<feature type="region of interest" description="Disordered" evidence="1">
    <location>
        <begin position="1"/>
        <end position="22"/>
    </location>
</feature>
<accession>A0ABD2WBB7</accession>
<dbReference type="Proteomes" id="UP001627154">
    <property type="component" value="Unassembled WGS sequence"/>
</dbReference>
<evidence type="ECO:0000313" key="2">
    <source>
        <dbReference type="EMBL" id="KAL3390181.1"/>
    </source>
</evidence>
<feature type="compositionally biased region" description="Acidic residues" evidence="1">
    <location>
        <begin position="83"/>
        <end position="108"/>
    </location>
</feature>
<feature type="compositionally biased region" description="Basic and acidic residues" evidence="1">
    <location>
        <begin position="59"/>
        <end position="70"/>
    </location>
</feature>
<feature type="region of interest" description="Disordered" evidence="1">
    <location>
        <begin position="58"/>
        <end position="159"/>
    </location>
</feature>
<dbReference type="AlphaFoldDB" id="A0ABD2WBB7"/>
<sequence length="253" mass="27830">MPCTGGAGSGGPGSAPGAALSGQQSTTLLAGTVELGSGAKAQFTSCLQALHHKQPHPVLKIDLESSDSKANEAAAARPKELEVEYLGEEDEDEEEEDEDEEEDDDDEERGQGKEGPSSQHRLSPRLHDIEEEDDEDHGRNTRERVQRRRHRSAFRRAPGIGRFSDEKGLLIESSGSYSAAPEQKQQQLQQRYSSIIARGMEKLFARAVYRHSYCTARSSEFRRSTLSLSHSTLCIIKLLSSDDAENSLHPNVT</sequence>
<organism evidence="2 3">
    <name type="scientific">Trichogramma kaykai</name>
    <dbReference type="NCBI Taxonomy" id="54128"/>
    <lineage>
        <taxon>Eukaryota</taxon>
        <taxon>Metazoa</taxon>
        <taxon>Ecdysozoa</taxon>
        <taxon>Arthropoda</taxon>
        <taxon>Hexapoda</taxon>
        <taxon>Insecta</taxon>
        <taxon>Pterygota</taxon>
        <taxon>Neoptera</taxon>
        <taxon>Endopterygota</taxon>
        <taxon>Hymenoptera</taxon>
        <taxon>Apocrita</taxon>
        <taxon>Proctotrupomorpha</taxon>
        <taxon>Chalcidoidea</taxon>
        <taxon>Trichogrammatidae</taxon>
        <taxon>Trichogramma</taxon>
    </lineage>
</organism>
<evidence type="ECO:0000256" key="1">
    <source>
        <dbReference type="SAM" id="MobiDB-lite"/>
    </source>
</evidence>
<reference evidence="2 3" key="1">
    <citation type="journal article" date="2024" name="bioRxiv">
        <title>A reference genome for Trichogramma kaykai: A tiny desert-dwelling parasitoid wasp with competing sex-ratio distorters.</title>
        <authorList>
            <person name="Culotta J."/>
            <person name="Lindsey A.R."/>
        </authorList>
    </citation>
    <scope>NUCLEOTIDE SEQUENCE [LARGE SCALE GENOMIC DNA]</scope>
    <source>
        <strain evidence="2 3">KSX58</strain>
    </source>
</reference>
<protein>
    <submittedName>
        <fullName evidence="2">Uncharacterized protein</fullName>
    </submittedName>
</protein>
<name>A0ABD2WBB7_9HYME</name>
<gene>
    <name evidence="2" type="ORF">TKK_014984</name>
</gene>